<dbReference type="Proteomes" id="UP000182471">
    <property type="component" value="Unassembled WGS sequence"/>
</dbReference>
<accession>A0A1H9UAY4</accession>
<dbReference type="RefSeq" id="WP_074730881.1">
    <property type="nucleotide sequence ID" value="NZ_FOGW01000025.1"/>
</dbReference>
<keyword evidence="1" id="KW-1133">Transmembrane helix</keyword>
<proteinExistence type="predicted"/>
<evidence type="ECO:0000313" key="3">
    <source>
        <dbReference type="Proteomes" id="UP000182471"/>
    </source>
</evidence>
<gene>
    <name evidence="2" type="ORF">SAMN02910429_02010</name>
</gene>
<keyword evidence="3" id="KW-1185">Reference proteome</keyword>
<keyword evidence="1" id="KW-0812">Transmembrane</keyword>
<sequence length="65" mass="7507">MRLMRLIVLCLIFLAVIVAFYCFIKMFSVAVAWFDSDSLLEKIISRVCLVLFFLIVIAVKFKTGK</sequence>
<organism evidence="2 3">
    <name type="scientific">Lachnobacterium bovis</name>
    <dbReference type="NCBI Taxonomy" id="140626"/>
    <lineage>
        <taxon>Bacteria</taxon>
        <taxon>Bacillati</taxon>
        <taxon>Bacillota</taxon>
        <taxon>Clostridia</taxon>
        <taxon>Lachnospirales</taxon>
        <taxon>Lachnospiraceae</taxon>
        <taxon>Lachnobacterium</taxon>
    </lineage>
</organism>
<evidence type="ECO:0000313" key="2">
    <source>
        <dbReference type="EMBL" id="SES06253.1"/>
    </source>
</evidence>
<reference evidence="3" key="1">
    <citation type="submission" date="2016-10" db="EMBL/GenBank/DDBJ databases">
        <authorList>
            <person name="Varghese N."/>
            <person name="Submissions S."/>
        </authorList>
    </citation>
    <scope>NUCLEOTIDE SEQUENCE [LARGE SCALE GENOMIC DNA]</scope>
    <source>
        <strain evidence="3">S1b</strain>
    </source>
</reference>
<evidence type="ECO:0000256" key="1">
    <source>
        <dbReference type="SAM" id="Phobius"/>
    </source>
</evidence>
<feature type="transmembrane region" description="Helical" evidence="1">
    <location>
        <begin position="43"/>
        <end position="61"/>
    </location>
</feature>
<name>A0A1H9UAY4_9FIRM</name>
<dbReference type="EMBL" id="FOGW01000025">
    <property type="protein sequence ID" value="SES06253.1"/>
    <property type="molecule type" value="Genomic_DNA"/>
</dbReference>
<dbReference type="AlphaFoldDB" id="A0A1H9UAY4"/>
<keyword evidence="1" id="KW-0472">Membrane</keyword>
<protein>
    <submittedName>
        <fullName evidence="2">Uncharacterized protein</fullName>
    </submittedName>
</protein>